<comment type="caution">
    <text evidence="12">The sequence shown here is derived from an EMBL/GenBank/DDBJ whole genome shotgun (WGS) entry which is preliminary data.</text>
</comment>
<dbReference type="GO" id="GO:0071039">
    <property type="term" value="P:nuclear polyadenylation-dependent CUT catabolic process"/>
    <property type="evidence" value="ECO:0007669"/>
    <property type="project" value="TreeGrafter"/>
</dbReference>
<reference evidence="12" key="1">
    <citation type="journal article" date="2023" name="Mol. Biol. Evol.">
        <title>Third-Generation Sequencing Reveals the Adaptive Role of the Epigenome in Three Deep-Sea Polychaetes.</title>
        <authorList>
            <person name="Perez M."/>
            <person name="Aroh O."/>
            <person name="Sun Y."/>
            <person name="Lan Y."/>
            <person name="Juniper S.K."/>
            <person name="Young C.R."/>
            <person name="Angers B."/>
            <person name="Qian P.Y."/>
        </authorList>
    </citation>
    <scope>NUCLEOTIDE SEQUENCE</scope>
    <source>
        <strain evidence="12">P08H-3</strain>
    </source>
</reference>
<sequence length="675" mass="77434">MHGNQDNINSWNLHQLSTGSCSPQLHMDPYDEDCRQDEDDIENEEIEAMLYSQLYFEPHDSDETREFAAPTDYNIEIVNQKVHSKESFSLASIVNFSGRSYMSPSEVTLKRKDTAAHPSIKKSKTEPKEKTLTKETCSKMEKCGKKKGGVKEVVLVMSDSSDGCKKEEIIRNKRNSENSQGNSTTKRRADKVKTTTVKKVKKSNKEVIIVESSSDDVLAKSDSDNLMFNTWSDSDDDFDIDLNVNGLWQSMRNPVRLKPVDLQKINLQTWDGDPPLTVEEVHHLLQGTCWKINDDDRYGLMRSYGQNRIVCKNCNERGHQSRKCPKPKKESKCAMCGETGHMHWRCPNSLCYNCDLPGHSSKMCSAPRKSHKTKPGPLQESKQKENKAIFCYNCGRKGHYGHECSEEMINEYLQPWCPFITRYSNPDEVKHKKAKYRAQGGKESKNRRKIKYKEQREKASSVPSFKGIGKTWVAKKIEKTSTSSRREKKENNRIKVKQPSVPQFLENSLGKVDLNQKKQNAGRNKKAFDAEVDNFPRNKSSRKNTNKKGDLRTDQYNWDVKNLGKNGRRKAKQLTELLQGGLDKVPGKHETKDHQDGKMTKKNTAKNLHTIFHSPPVSLKKNGKNKTAKSVHSIFDSPPVSWKKTDKNKTDKNDELRNDRQVMMNKRGFKMTIYN</sequence>
<keyword evidence="13" id="KW-1185">Reference proteome</keyword>
<proteinExistence type="predicted"/>
<dbReference type="InterPro" id="IPR051644">
    <property type="entry name" value="TRAMP_AT-DNA-binding"/>
</dbReference>
<feature type="domain" description="CCHC-type" evidence="11">
    <location>
        <begin position="311"/>
        <end position="326"/>
    </location>
</feature>
<feature type="domain" description="CCHC-type" evidence="11">
    <location>
        <begin position="332"/>
        <end position="348"/>
    </location>
</feature>
<evidence type="ECO:0000256" key="6">
    <source>
        <dbReference type="ARBA" id="ARBA00023242"/>
    </source>
</evidence>
<keyword evidence="6" id="KW-0539">Nucleus</keyword>
<feature type="region of interest" description="Disordered" evidence="10">
    <location>
        <begin position="108"/>
        <end position="133"/>
    </location>
</feature>
<dbReference type="GO" id="GO:0071036">
    <property type="term" value="P:nuclear polyadenylation-dependent snoRNA catabolic process"/>
    <property type="evidence" value="ECO:0007669"/>
    <property type="project" value="TreeGrafter"/>
</dbReference>
<evidence type="ECO:0000259" key="11">
    <source>
        <dbReference type="PROSITE" id="PS50158"/>
    </source>
</evidence>
<keyword evidence="2" id="KW-0479">Metal-binding</keyword>
<dbReference type="SMART" id="SM00343">
    <property type="entry name" value="ZnF_C2HC"/>
    <property type="match status" value="4"/>
</dbReference>
<comment type="subcellular location">
    <subcellularLocation>
        <location evidence="1">Nucleus</location>
    </subcellularLocation>
</comment>
<keyword evidence="4 9" id="KW-0863">Zinc-finger</keyword>
<feature type="region of interest" description="Disordered" evidence="10">
    <location>
        <begin position="437"/>
        <end position="463"/>
    </location>
</feature>
<evidence type="ECO:0000256" key="8">
    <source>
        <dbReference type="ARBA" id="ARBA00043023"/>
    </source>
</evidence>
<dbReference type="PANTHER" id="PTHR46543:SF1">
    <property type="entry name" value="ZINC FINGER CCHC DOMAIN-CONTAINING PROTEIN 7"/>
    <property type="match status" value="1"/>
</dbReference>
<feature type="region of interest" description="Disordered" evidence="10">
    <location>
        <begin position="171"/>
        <end position="192"/>
    </location>
</feature>
<dbReference type="EMBL" id="JAODUP010000386">
    <property type="protein sequence ID" value="KAK2150830.1"/>
    <property type="molecule type" value="Genomic_DNA"/>
</dbReference>
<evidence type="ECO:0000313" key="13">
    <source>
        <dbReference type="Proteomes" id="UP001208570"/>
    </source>
</evidence>
<gene>
    <name evidence="12" type="ORF">LSH36_386g00006</name>
</gene>
<evidence type="ECO:0000256" key="5">
    <source>
        <dbReference type="ARBA" id="ARBA00022833"/>
    </source>
</evidence>
<dbReference type="GO" id="GO:0008270">
    <property type="term" value="F:zinc ion binding"/>
    <property type="evidence" value="ECO:0007669"/>
    <property type="project" value="UniProtKB-KW"/>
</dbReference>
<evidence type="ECO:0000256" key="9">
    <source>
        <dbReference type="PROSITE-ProRule" id="PRU00047"/>
    </source>
</evidence>
<dbReference type="Proteomes" id="UP001208570">
    <property type="component" value="Unassembled WGS sequence"/>
</dbReference>
<name>A0AAD9JED6_9ANNE</name>
<feature type="region of interest" description="Disordered" evidence="10">
    <location>
        <begin position="630"/>
        <end position="658"/>
    </location>
</feature>
<evidence type="ECO:0000256" key="2">
    <source>
        <dbReference type="ARBA" id="ARBA00022723"/>
    </source>
</evidence>
<evidence type="ECO:0000256" key="4">
    <source>
        <dbReference type="ARBA" id="ARBA00022771"/>
    </source>
</evidence>
<dbReference type="Pfam" id="PF00098">
    <property type="entry name" value="zf-CCHC"/>
    <property type="match status" value="2"/>
</dbReference>
<accession>A0AAD9JED6</accession>
<keyword evidence="3" id="KW-0677">Repeat</keyword>
<keyword evidence="5" id="KW-0862">Zinc</keyword>
<feature type="compositionally biased region" description="Basic and acidic residues" evidence="10">
    <location>
        <begin position="123"/>
        <end position="133"/>
    </location>
</feature>
<dbReference type="GO" id="GO:0071031">
    <property type="term" value="P:nuclear mRNA surveillance of mRNA 3'-end processing"/>
    <property type="evidence" value="ECO:0007669"/>
    <property type="project" value="TreeGrafter"/>
</dbReference>
<evidence type="ECO:0000256" key="3">
    <source>
        <dbReference type="ARBA" id="ARBA00022737"/>
    </source>
</evidence>
<dbReference type="InterPro" id="IPR001878">
    <property type="entry name" value="Znf_CCHC"/>
</dbReference>
<evidence type="ECO:0000256" key="10">
    <source>
        <dbReference type="SAM" id="MobiDB-lite"/>
    </source>
</evidence>
<dbReference type="PANTHER" id="PTHR46543">
    <property type="entry name" value="ZINC FINGER CCHC DOMAIN-CONTAINING PROTEIN 7"/>
    <property type="match status" value="1"/>
</dbReference>
<evidence type="ECO:0000313" key="12">
    <source>
        <dbReference type="EMBL" id="KAK2150830.1"/>
    </source>
</evidence>
<dbReference type="GO" id="GO:0071038">
    <property type="term" value="P:TRAMP-dependent tRNA surveillance pathway"/>
    <property type="evidence" value="ECO:0007669"/>
    <property type="project" value="TreeGrafter"/>
</dbReference>
<organism evidence="12 13">
    <name type="scientific">Paralvinella palmiformis</name>
    <dbReference type="NCBI Taxonomy" id="53620"/>
    <lineage>
        <taxon>Eukaryota</taxon>
        <taxon>Metazoa</taxon>
        <taxon>Spiralia</taxon>
        <taxon>Lophotrochozoa</taxon>
        <taxon>Annelida</taxon>
        <taxon>Polychaeta</taxon>
        <taxon>Sedentaria</taxon>
        <taxon>Canalipalpata</taxon>
        <taxon>Terebellida</taxon>
        <taxon>Terebelliformia</taxon>
        <taxon>Alvinellidae</taxon>
        <taxon>Paralvinella</taxon>
    </lineage>
</organism>
<dbReference type="GO" id="GO:0071035">
    <property type="term" value="P:nuclear polyadenylation-dependent rRNA catabolic process"/>
    <property type="evidence" value="ECO:0007669"/>
    <property type="project" value="TreeGrafter"/>
</dbReference>
<feature type="domain" description="CCHC-type" evidence="11">
    <location>
        <begin position="391"/>
        <end position="406"/>
    </location>
</feature>
<dbReference type="InterPro" id="IPR036875">
    <property type="entry name" value="Znf_CCHC_sf"/>
</dbReference>
<dbReference type="PROSITE" id="PS50158">
    <property type="entry name" value="ZF_CCHC"/>
    <property type="match status" value="3"/>
</dbReference>
<protein>
    <recommendedName>
        <fullName evidence="7">Zinc finger CCHC domain-containing protein 7</fullName>
    </recommendedName>
    <alternativeName>
        <fullName evidence="8">TRAMP-like complex RNA-binding factor ZCCHC7</fullName>
    </alternativeName>
</protein>
<dbReference type="GO" id="GO:0031499">
    <property type="term" value="C:TRAMP complex"/>
    <property type="evidence" value="ECO:0007669"/>
    <property type="project" value="TreeGrafter"/>
</dbReference>
<evidence type="ECO:0000256" key="1">
    <source>
        <dbReference type="ARBA" id="ARBA00004123"/>
    </source>
</evidence>
<dbReference type="AlphaFoldDB" id="A0AAD9JED6"/>
<dbReference type="SUPFAM" id="SSF57756">
    <property type="entry name" value="Retrovirus zinc finger-like domains"/>
    <property type="match status" value="2"/>
</dbReference>
<dbReference type="GO" id="GO:0071037">
    <property type="term" value="P:nuclear polyadenylation-dependent snRNA catabolic process"/>
    <property type="evidence" value="ECO:0007669"/>
    <property type="project" value="TreeGrafter"/>
</dbReference>
<feature type="compositionally biased region" description="Basic and acidic residues" evidence="10">
    <location>
        <begin position="643"/>
        <end position="658"/>
    </location>
</feature>
<dbReference type="Gene3D" id="4.10.60.10">
    <property type="entry name" value="Zinc finger, CCHC-type"/>
    <property type="match status" value="2"/>
</dbReference>
<dbReference type="GO" id="GO:0003723">
    <property type="term" value="F:RNA binding"/>
    <property type="evidence" value="ECO:0007669"/>
    <property type="project" value="TreeGrafter"/>
</dbReference>
<evidence type="ECO:0000256" key="7">
    <source>
        <dbReference type="ARBA" id="ARBA00041190"/>
    </source>
</evidence>